<dbReference type="RefSeq" id="WP_262581377.1">
    <property type="nucleotide sequence ID" value="NZ_JAOQJV010000006.1"/>
</dbReference>
<evidence type="ECO:0000313" key="8">
    <source>
        <dbReference type="EMBL" id="MCU6699866.1"/>
    </source>
</evidence>
<keyword evidence="6 7" id="KW-0472">Membrane</keyword>
<keyword evidence="4 7" id="KW-0812">Transmembrane</keyword>
<dbReference type="PIRSF" id="PIRSF006603">
    <property type="entry name" value="DinF"/>
    <property type="match status" value="1"/>
</dbReference>
<feature type="transmembrane region" description="Helical" evidence="7">
    <location>
        <begin position="420"/>
        <end position="439"/>
    </location>
</feature>
<feature type="transmembrane region" description="Helical" evidence="7">
    <location>
        <begin position="365"/>
        <end position="382"/>
    </location>
</feature>
<accession>A0ABT2S5K0</accession>
<dbReference type="InterPro" id="IPR052031">
    <property type="entry name" value="Membrane_Transporter-Flippase"/>
</dbReference>
<protein>
    <submittedName>
        <fullName evidence="8">MATE family efflux transporter</fullName>
    </submittedName>
</protein>
<proteinExistence type="predicted"/>
<keyword evidence="3" id="KW-1003">Cell membrane</keyword>
<feature type="transmembrane region" description="Helical" evidence="7">
    <location>
        <begin position="170"/>
        <end position="190"/>
    </location>
</feature>
<dbReference type="CDD" id="cd13138">
    <property type="entry name" value="MATE_yoeA_like"/>
    <property type="match status" value="1"/>
</dbReference>
<reference evidence="8 9" key="1">
    <citation type="journal article" date="2021" name="ISME Commun">
        <title>Automated analysis of genomic sequences facilitates high-throughput and comprehensive description of bacteria.</title>
        <authorList>
            <person name="Hitch T.C.A."/>
        </authorList>
    </citation>
    <scope>NUCLEOTIDE SEQUENCE [LARGE SCALE GENOMIC DNA]</scope>
    <source>
        <strain evidence="8 9">Sanger_02</strain>
    </source>
</reference>
<evidence type="ECO:0000256" key="6">
    <source>
        <dbReference type="ARBA" id="ARBA00023136"/>
    </source>
</evidence>
<dbReference type="NCBIfam" id="TIGR00797">
    <property type="entry name" value="matE"/>
    <property type="match status" value="1"/>
</dbReference>
<keyword evidence="5 7" id="KW-1133">Transmembrane helix</keyword>
<dbReference type="EMBL" id="JAOQJV010000006">
    <property type="protein sequence ID" value="MCU6699866.1"/>
    <property type="molecule type" value="Genomic_DNA"/>
</dbReference>
<dbReference type="InterPro" id="IPR048279">
    <property type="entry name" value="MdtK-like"/>
</dbReference>
<feature type="transmembrane region" description="Helical" evidence="7">
    <location>
        <begin position="388"/>
        <end position="408"/>
    </location>
</feature>
<feature type="transmembrane region" description="Helical" evidence="7">
    <location>
        <begin position="101"/>
        <end position="122"/>
    </location>
</feature>
<feature type="transmembrane region" description="Helical" evidence="7">
    <location>
        <begin position="196"/>
        <end position="215"/>
    </location>
</feature>
<dbReference type="InterPro" id="IPR002528">
    <property type="entry name" value="MATE_fam"/>
</dbReference>
<name>A0ABT2S5K0_9FIRM</name>
<evidence type="ECO:0000313" key="9">
    <source>
        <dbReference type="Proteomes" id="UP001207605"/>
    </source>
</evidence>
<keyword evidence="2" id="KW-0813">Transport</keyword>
<dbReference type="PANTHER" id="PTHR43549">
    <property type="entry name" value="MULTIDRUG RESISTANCE PROTEIN YPNP-RELATED"/>
    <property type="match status" value="1"/>
</dbReference>
<evidence type="ECO:0000256" key="1">
    <source>
        <dbReference type="ARBA" id="ARBA00004651"/>
    </source>
</evidence>
<organism evidence="8 9">
    <name type="scientific">Dorea ammoniilytica</name>
    <dbReference type="NCBI Taxonomy" id="2981788"/>
    <lineage>
        <taxon>Bacteria</taxon>
        <taxon>Bacillati</taxon>
        <taxon>Bacillota</taxon>
        <taxon>Clostridia</taxon>
        <taxon>Lachnospirales</taxon>
        <taxon>Lachnospiraceae</taxon>
        <taxon>Dorea</taxon>
    </lineage>
</organism>
<comment type="caution">
    <text evidence="8">The sequence shown here is derived from an EMBL/GenBank/DDBJ whole genome shotgun (WGS) entry which is preliminary data.</text>
</comment>
<evidence type="ECO:0000256" key="3">
    <source>
        <dbReference type="ARBA" id="ARBA00022475"/>
    </source>
</evidence>
<comment type="subcellular location">
    <subcellularLocation>
        <location evidence="1">Cell membrane</location>
        <topology evidence="1">Multi-pass membrane protein</topology>
    </subcellularLocation>
</comment>
<feature type="transmembrane region" description="Helical" evidence="7">
    <location>
        <begin position="52"/>
        <end position="81"/>
    </location>
</feature>
<evidence type="ECO:0000256" key="5">
    <source>
        <dbReference type="ARBA" id="ARBA00022989"/>
    </source>
</evidence>
<evidence type="ECO:0000256" key="7">
    <source>
        <dbReference type="SAM" id="Phobius"/>
    </source>
</evidence>
<dbReference type="PANTHER" id="PTHR43549:SF3">
    <property type="entry name" value="MULTIDRUG RESISTANCE PROTEIN YPNP-RELATED"/>
    <property type="match status" value="1"/>
</dbReference>
<feature type="transmembrane region" description="Helical" evidence="7">
    <location>
        <begin position="142"/>
        <end position="163"/>
    </location>
</feature>
<evidence type="ECO:0000256" key="2">
    <source>
        <dbReference type="ARBA" id="ARBA00022448"/>
    </source>
</evidence>
<keyword evidence="9" id="KW-1185">Reference proteome</keyword>
<dbReference type="Proteomes" id="UP001207605">
    <property type="component" value="Unassembled WGS sequence"/>
</dbReference>
<gene>
    <name evidence="8" type="ORF">OCV65_06440</name>
</gene>
<sequence>MKKKKETIDLTKGSVAKGIVAFTIPLIFGQLLQQLYNMADAWVVGNFADNTAFAAVSTSGSLVFLVVGMFNGIAIGGGVVISRYVGAEDEKNIERSIHTNILFGIIASVLMTAIGLIFAPQILNMMDVPENVLPQSLTYFKIYFAGSTTIIMYNIFMSIMRALGDSVRPMYYLAICSAVNVVLDLIFVAVFHWGVAGAAIATVIAQGLSAVLCILRMRKNQGCTRVSIKKLKYHANIMGDVIRQGLPAGIQNSVISIGNLVVQTNINSFGEYAMSGAGSHSKVEGFVFIPIMAMSLTMSTFISQNLGAKEYERAKKGAVFGIVSCAVIAAVIGIVEYIYAPWLVGIFAKAPKAAEFGVIQERTVCLFYFLLAFSHSATGVLRGCGKSVIPMATMLGFWCGFRIVYVTIAIRIVPVFKTICWAYPITWSLSSLVFLLFLLKTDWTHSYEKITV</sequence>
<feature type="transmembrane region" description="Helical" evidence="7">
    <location>
        <begin position="12"/>
        <end position="32"/>
    </location>
</feature>
<evidence type="ECO:0000256" key="4">
    <source>
        <dbReference type="ARBA" id="ARBA00022692"/>
    </source>
</evidence>
<feature type="transmembrane region" description="Helical" evidence="7">
    <location>
        <begin position="318"/>
        <end position="344"/>
    </location>
</feature>
<dbReference type="Pfam" id="PF01554">
    <property type="entry name" value="MatE"/>
    <property type="match status" value="2"/>
</dbReference>